<dbReference type="GO" id="GO:0030274">
    <property type="term" value="F:LIM domain binding"/>
    <property type="evidence" value="ECO:0007669"/>
    <property type="project" value="UniProtKB-UniRule"/>
</dbReference>
<feature type="compositionally biased region" description="Polar residues" evidence="3">
    <location>
        <begin position="546"/>
        <end position="556"/>
    </location>
</feature>
<evidence type="ECO:0000313" key="7">
    <source>
        <dbReference type="WBParaSite" id="SCUD_0000028801-mRNA-1"/>
    </source>
</evidence>
<feature type="compositionally biased region" description="Polar residues" evidence="3">
    <location>
        <begin position="400"/>
        <end position="412"/>
    </location>
</feature>
<dbReference type="WBParaSite" id="SCUD_0000028801-mRNA-1">
    <property type="protein sequence ID" value="SCUD_0000028801-mRNA-1"/>
    <property type="gene ID" value="SCUD_0000028801"/>
</dbReference>
<dbReference type="EMBL" id="UZAK01000167">
    <property type="protein sequence ID" value="VDO60623.1"/>
    <property type="molecule type" value="Genomic_DNA"/>
</dbReference>
<dbReference type="PANTHER" id="PTHR10378">
    <property type="entry name" value="LIM DOMAIN-BINDING PROTEIN"/>
    <property type="match status" value="1"/>
</dbReference>
<feature type="compositionally biased region" description="Polar residues" evidence="3">
    <location>
        <begin position="618"/>
        <end position="631"/>
    </location>
</feature>
<evidence type="ECO:0000256" key="2">
    <source>
        <dbReference type="PROSITE-ProRule" id="PRU01302"/>
    </source>
</evidence>
<feature type="region of interest" description="Disordered" evidence="3">
    <location>
        <begin position="524"/>
        <end position="574"/>
    </location>
</feature>
<evidence type="ECO:0000256" key="3">
    <source>
        <dbReference type="SAM" id="MobiDB-lite"/>
    </source>
</evidence>
<reference evidence="7" key="1">
    <citation type="submission" date="2016-06" db="UniProtKB">
        <authorList>
            <consortium name="WormBaseParasite"/>
        </authorList>
    </citation>
    <scope>IDENTIFICATION</scope>
</reference>
<dbReference type="InterPro" id="IPR041363">
    <property type="entry name" value="LID"/>
</dbReference>
<feature type="compositionally biased region" description="Low complexity" evidence="3">
    <location>
        <begin position="559"/>
        <end position="570"/>
    </location>
</feature>
<comment type="similarity">
    <text evidence="1 2">Belongs to the LDB family.</text>
</comment>
<evidence type="ECO:0000259" key="4">
    <source>
        <dbReference type="PROSITE" id="PS51957"/>
    </source>
</evidence>
<dbReference type="InterPro" id="IPR029005">
    <property type="entry name" value="LIM-bd/SEUSS"/>
</dbReference>
<evidence type="ECO:0000313" key="6">
    <source>
        <dbReference type="Proteomes" id="UP000279833"/>
    </source>
</evidence>
<dbReference type="Gene3D" id="2.10.110.10">
    <property type="entry name" value="Cysteine Rich Protein"/>
    <property type="match status" value="1"/>
</dbReference>
<feature type="region of interest" description="Disordered" evidence="3">
    <location>
        <begin position="382"/>
        <end position="433"/>
    </location>
</feature>
<dbReference type="AlphaFoldDB" id="A0A183JC82"/>
<dbReference type="Pfam" id="PF17916">
    <property type="entry name" value="LID"/>
    <property type="match status" value="1"/>
</dbReference>
<keyword evidence="6" id="KW-1185">Reference proteome</keyword>
<name>A0A183JC82_9TREM</name>
<evidence type="ECO:0000313" key="5">
    <source>
        <dbReference type="EMBL" id="VDO60623.1"/>
    </source>
</evidence>
<gene>
    <name evidence="5" type="ORF">SCUD_LOCUS289</name>
</gene>
<feature type="domain" description="LIM interaction" evidence="4">
    <location>
        <begin position="433"/>
        <end position="472"/>
    </location>
</feature>
<protein>
    <submittedName>
        <fullName evidence="7">LID domain-containing protein</fullName>
    </submittedName>
</protein>
<evidence type="ECO:0000256" key="1">
    <source>
        <dbReference type="ARBA" id="ARBA00006928"/>
    </source>
</evidence>
<organism evidence="7">
    <name type="scientific">Schistosoma curassoni</name>
    <dbReference type="NCBI Taxonomy" id="6186"/>
    <lineage>
        <taxon>Eukaryota</taxon>
        <taxon>Metazoa</taxon>
        <taxon>Spiralia</taxon>
        <taxon>Lophotrochozoa</taxon>
        <taxon>Platyhelminthes</taxon>
        <taxon>Trematoda</taxon>
        <taxon>Digenea</taxon>
        <taxon>Strigeidida</taxon>
        <taxon>Schistosomatoidea</taxon>
        <taxon>Schistosomatidae</taxon>
        <taxon>Schistosoma</taxon>
    </lineage>
</organism>
<dbReference type="STRING" id="6186.A0A183JC82"/>
<reference evidence="5 6" key="2">
    <citation type="submission" date="2018-11" db="EMBL/GenBank/DDBJ databases">
        <authorList>
            <consortium name="Pathogen Informatics"/>
        </authorList>
    </citation>
    <scope>NUCLEOTIDE SEQUENCE [LARGE SCALE GENOMIC DNA]</scope>
    <source>
        <strain evidence="5">Dakar</strain>
        <strain evidence="6">Dakar, Senegal</strain>
    </source>
</reference>
<sequence length="824" mass="90094">MIQARSDLDDSILVGSLKSVYCVIRLPTLDPNISEYPEKFLNFPHAVGFPSKTPMNRMPSAVASGGSQPLHMQPVHSGPVISSSLNLPNTLPPGMLHSGHGIQMSGPHDREPATPASGSGPIPGHYFSTLGMNPGSPHPIPNMVPHGHPSQFHHHPLLSLNRLPHLIGQPELRIFEMNKRLQQRSDDCDSLWWESFATDFFEDDATLTLAFLTEEGPKSYTIGRTLIPRYFRSIFESGCGELYYNLRLNHEYFHHPILTLDSESATMTMTMVRSIPVTVVVEGRLTLDFAFDDLMRIRSWIFLIRTHREMIMRSMLGIQDPAFLDQLSKNITRYGMTNTTLNFFRLCIILEPMQELMSRQKAYSLTPRDCLKTTLFQKWQRMMPQEATRQPSKRRKRKGSSATTEGANNTSRTSKRKQSPIPLQSHHIAQPGDVMIVGEPTLMGGDFGDEDERLITRLENTQYDAVAAAAANSGVMASHINSGPFPGSGDSPAGIISSPLGLSSGGNMLNSNQPQQQINSLQFRAGPMSSGGSNQSMPHEGVFPGNLTSLQQNQPVSMPPSQSFYSSSAPNRNLHHHSQMMGQQFMPVFTKAQMSASNMLNRGDHYMPSGNGDAMHQPTRSSSASSLVDGTNGLSGFPHCASPSLLPSRPPARFTPPSLPNGLSSSVVSSQQSSFMMPNEVMGSGGTQMGHVSVPGTPLTSPLTSSSFAMDMMDNQNVLHSAPSTLISTTIKSNNSPMLYNSIGTSCSGNQSTPESIMHPTISGIGCDVSSAVMNDNEDLKMINNNGAPSRPTAAESSKFPYALSFLMIYLSFDALRLYGRFIF</sequence>
<feature type="region of interest" description="Disordered" evidence="3">
    <location>
        <begin position="600"/>
        <end position="631"/>
    </location>
</feature>
<dbReference type="PROSITE" id="PS51957">
    <property type="entry name" value="LID"/>
    <property type="match status" value="1"/>
</dbReference>
<accession>A0A183JC82</accession>
<dbReference type="Pfam" id="PF01803">
    <property type="entry name" value="LIM_bind"/>
    <property type="match status" value="1"/>
</dbReference>
<proteinExistence type="inferred from homology"/>
<dbReference type="Proteomes" id="UP000279833">
    <property type="component" value="Unassembled WGS sequence"/>
</dbReference>